<evidence type="ECO:0000256" key="15">
    <source>
        <dbReference type="SAM" id="Phobius"/>
    </source>
</evidence>
<evidence type="ECO:0000259" key="16">
    <source>
        <dbReference type="PROSITE" id="PS50857"/>
    </source>
</evidence>
<sequence length="312" mass="34641">MLPALLALAGLSGCDWELINSKGQVGIEERNLIFTAVGLMLIVVLPAIILSLVFAWRYRASAKARYMPEWSHSTAVEVVVWGFPIIIICILSVVVWKSTHKLDPYRPLDSEVPPITVQAISADWKWIFLYPEQGVATVNELYIPANTPVAFEITSNSSMNTFFIPQLGGQIYAMGGMRTMLHLIANEPGDYRGFSGNYSGNGFSDMHFVAHALPPEQFEQWVQHTRAGSGDFDFERFLQVAKRPENPPYRYPIEQYASLEPKLFERIIGQFVDMSHHAAAPADGHGHAQDDAPSHDSLQGGHAAPETHPNAL</sequence>
<comment type="caution">
    <text evidence="18">The sequence shown here is derived from an EMBL/GenBank/DDBJ whole genome shotgun (WGS) entry which is preliminary data.</text>
</comment>
<dbReference type="Proteomes" id="UP000292039">
    <property type="component" value="Unassembled WGS sequence"/>
</dbReference>
<dbReference type="GO" id="GO:0005507">
    <property type="term" value="F:copper ion binding"/>
    <property type="evidence" value="ECO:0007669"/>
    <property type="project" value="InterPro"/>
</dbReference>
<keyword evidence="4 13" id="KW-0813">Transport</keyword>
<reference evidence="18 19" key="1">
    <citation type="submission" date="2019-02" db="EMBL/GenBank/DDBJ databases">
        <title>Genomic Encyclopedia of Type Strains, Phase IV (KMG-IV): sequencing the most valuable type-strain genomes for metagenomic binning, comparative biology and taxonomic classification.</title>
        <authorList>
            <person name="Goeker M."/>
        </authorList>
    </citation>
    <scope>NUCLEOTIDE SEQUENCE [LARGE SCALE GENOMIC DNA]</scope>
    <source>
        <strain evidence="18 19">DSM 16618</strain>
    </source>
</reference>
<accession>A0A4Q7MXB5</accession>
<comment type="subcellular location">
    <subcellularLocation>
        <location evidence="2">Cell membrane</location>
        <topology evidence="2">Multi-pass membrane protein</topology>
    </subcellularLocation>
    <subcellularLocation>
        <location evidence="1">Periplasm</location>
    </subcellularLocation>
</comment>
<evidence type="ECO:0000256" key="5">
    <source>
        <dbReference type="ARBA" id="ARBA00022475"/>
    </source>
</evidence>
<dbReference type="SUPFAM" id="SSF81464">
    <property type="entry name" value="Cytochrome c oxidase subunit II-like, transmembrane region"/>
    <property type="match status" value="1"/>
</dbReference>
<dbReference type="AlphaFoldDB" id="A0A4Q7MXB5"/>
<evidence type="ECO:0000256" key="2">
    <source>
        <dbReference type="ARBA" id="ARBA00004651"/>
    </source>
</evidence>
<dbReference type="InterPro" id="IPR006333">
    <property type="entry name" value="Cyt_o_ubiquinol_oxidase_su2"/>
</dbReference>
<keyword evidence="12 13" id="KW-0472">Membrane</keyword>
<keyword evidence="5 13" id="KW-1003">Cell membrane</keyword>
<dbReference type="PROSITE" id="PS50857">
    <property type="entry name" value="COX2_CUA"/>
    <property type="match status" value="1"/>
</dbReference>
<keyword evidence="11 13" id="KW-0560">Oxidoreductase</keyword>
<evidence type="ECO:0000256" key="11">
    <source>
        <dbReference type="ARBA" id="ARBA00023002"/>
    </source>
</evidence>
<evidence type="ECO:0000256" key="12">
    <source>
        <dbReference type="ARBA" id="ARBA00023136"/>
    </source>
</evidence>
<dbReference type="PIRSF" id="PIRSF000292">
    <property type="entry name" value="Ubi_od_II"/>
    <property type="match status" value="1"/>
</dbReference>
<evidence type="ECO:0000313" key="19">
    <source>
        <dbReference type="Proteomes" id="UP000292039"/>
    </source>
</evidence>
<dbReference type="InterPro" id="IPR036257">
    <property type="entry name" value="Cyt_c_oxidase_su2_TM_sf"/>
</dbReference>
<dbReference type="InterPro" id="IPR008972">
    <property type="entry name" value="Cupredoxin"/>
</dbReference>
<dbReference type="SUPFAM" id="SSF49503">
    <property type="entry name" value="Cupredoxins"/>
    <property type="match status" value="1"/>
</dbReference>
<dbReference type="GO" id="GO:0042597">
    <property type="term" value="C:periplasmic space"/>
    <property type="evidence" value="ECO:0007669"/>
    <property type="project" value="UniProtKB-SubCell"/>
</dbReference>
<dbReference type="GO" id="GO:0016682">
    <property type="term" value="F:oxidoreductase activity, acting on diphenols and related substances as donors, oxygen as acceptor"/>
    <property type="evidence" value="ECO:0007669"/>
    <property type="project" value="InterPro"/>
</dbReference>
<evidence type="ECO:0000256" key="6">
    <source>
        <dbReference type="ARBA" id="ARBA00022660"/>
    </source>
</evidence>
<evidence type="ECO:0000256" key="1">
    <source>
        <dbReference type="ARBA" id="ARBA00004418"/>
    </source>
</evidence>
<feature type="domain" description="Cytochrome oxidase subunit II copper A binding" evidence="16">
    <location>
        <begin position="112"/>
        <end position="224"/>
    </location>
</feature>
<evidence type="ECO:0000256" key="8">
    <source>
        <dbReference type="ARBA" id="ARBA00022729"/>
    </source>
</evidence>
<keyword evidence="8" id="KW-0732">Signal</keyword>
<evidence type="ECO:0000259" key="17">
    <source>
        <dbReference type="PROSITE" id="PS50999"/>
    </source>
</evidence>
<evidence type="ECO:0000256" key="4">
    <source>
        <dbReference type="ARBA" id="ARBA00022448"/>
    </source>
</evidence>
<evidence type="ECO:0000256" key="13">
    <source>
        <dbReference type="PIRNR" id="PIRNR000292"/>
    </source>
</evidence>
<evidence type="ECO:0000256" key="7">
    <source>
        <dbReference type="ARBA" id="ARBA00022692"/>
    </source>
</evidence>
<feature type="domain" description="Cytochrome oxidase subunit II transmembrane region profile" evidence="17">
    <location>
        <begin position="10"/>
        <end position="106"/>
    </location>
</feature>
<proteinExistence type="inferred from homology"/>
<keyword evidence="6 13" id="KW-0679">Respiratory chain</keyword>
<feature type="transmembrane region" description="Helical" evidence="15">
    <location>
        <begin position="31"/>
        <end position="54"/>
    </location>
</feature>
<dbReference type="GO" id="GO:0004129">
    <property type="term" value="F:cytochrome-c oxidase activity"/>
    <property type="evidence" value="ECO:0007669"/>
    <property type="project" value="UniProtKB-UniRule"/>
</dbReference>
<evidence type="ECO:0000256" key="9">
    <source>
        <dbReference type="ARBA" id="ARBA00022982"/>
    </source>
</evidence>
<dbReference type="PROSITE" id="PS50999">
    <property type="entry name" value="COX2_TM"/>
    <property type="match status" value="1"/>
</dbReference>
<protein>
    <recommendedName>
        <fullName evidence="13">Ubiquinol oxidase subunit 2</fullName>
    </recommendedName>
</protein>
<dbReference type="InterPro" id="IPR002429">
    <property type="entry name" value="CcO_II-like_C"/>
</dbReference>
<name>A0A4Q7MXB5_9BURK</name>
<evidence type="ECO:0000313" key="18">
    <source>
        <dbReference type="EMBL" id="RZS73443.1"/>
    </source>
</evidence>
<dbReference type="InterPro" id="IPR045187">
    <property type="entry name" value="CcO_II"/>
</dbReference>
<feature type="compositionally biased region" description="Basic and acidic residues" evidence="14">
    <location>
        <begin position="284"/>
        <end position="294"/>
    </location>
</feature>
<dbReference type="InterPro" id="IPR034227">
    <property type="entry name" value="CuRO_UO_II"/>
</dbReference>
<evidence type="ECO:0000256" key="3">
    <source>
        <dbReference type="ARBA" id="ARBA00007866"/>
    </source>
</evidence>
<evidence type="ECO:0000256" key="10">
    <source>
        <dbReference type="ARBA" id="ARBA00022989"/>
    </source>
</evidence>
<dbReference type="EMBL" id="SGWZ01000001">
    <property type="protein sequence ID" value="RZS73443.1"/>
    <property type="molecule type" value="Genomic_DNA"/>
</dbReference>
<dbReference type="Gene3D" id="1.10.287.90">
    <property type="match status" value="1"/>
</dbReference>
<evidence type="ECO:0000256" key="14">
    <source>
        <dbReference type="SAM" id="MobiDB-lite"/>
    </source>
</evidence>
<dbReference type="PANTHER" id="PTHR22888:SF18">
    <property type="entry name" value="CYTOCHROME BO(3) UBIQUINOL OXIDASE SUBUNIT 2"/>
    <property type="match status" value="1"/>
</dbReference>
<dbReference type="CDD" id="cd04212">
    <property type="entry name" value="CuRO_UO_II"/>
    <property type="match status" value="1"/>
</dbReference>
<gene>
    <name evidence="18" type="ORF">EV679_0635</name>
</gene>
<dbReference type="Gene3D" id="2.60.40.420">
    <property type="entry name" value="Cupredoxins - blue copper proteins"/>
    <property type="match status" value="1"/>
</dbReference>
<dbReference type="PANTHER" id="PTHR22888">
    <property type="entry name" value="CYTOCHROME C OXIDASE, SUBUNIT II"/>
    <property type="match status" value="1"/>
</dbReference>
<dbReference type="GO" id="GO:0005886">
    <property type="term" value="C:plasma membrane"/>
    <property type="evidence" value="ECO:0007669"/>
    <property type="project" value="UniProtKB-SubCell"/>
</dbReference>
<dbReference type="InterPro" id="IPR011759">
    <property type="entry name" value="Cyt_c_oxidase_su2_TM_dom"/>
</dbReference>
<keyword evidence="9 13" id="KW-0249">Electron transport</keyword>
<feature type="transmembrane region" description="Helical" evidence="15">
    <location>
        <begin position="75"/>
        <end position="96"/>
    </location>
</feature>
<keyword evidence="10 15" id="KW-1133">Transmembrane helix</keyword>
<keyword evidence="7 15" id="KW-0812">Transmembrane</keyword>
<dbReference type="GO" id="GO:0042773">
    <property type="term" value="P:ATP synthesis coupled electron transport"/>
    <property type="evidence" value="ECO:0007669"/>
    <property type="project" value="TreeGrafter"/>
</dbReference>
<comment type="similarity">
    <text evidence="3 13">Belongs to the cytochrome c oxidase subunit 2 family.</text>
</comment>
<dbReference type="NCBIfam" id="TIGR01433">
    <property type="entry name" value="CyoA"/>
    <property type="match status" value="1"/>
</dbReference>
<feature type="region of interest" description="Disordered" evidence="14">
    <location>
        <begin position="279"/>
        <end position="312"/>
    </location>
</feature>
<organism evidence="18 19">
    <name type="scientific">Kerstersia gyiorum</name>
    <dbReference type="NCBI Taxonomy" id="206506"/>
    <lineage>
        <taxon>Bacteria</taxon>
        <taxon>Pseudomonadati</taxon>
        <taxon>Pseudomonadota</taxon>
        <taxon>Betaproteobacteria</taxon>
        <taxon>Burkholderiales</taxon>
        <taxon>Alcaligenaceae</taxon>
        <taxon>Kerstersia</taxon>
    </lineage>
</organism>